<evidence type="ECO:0000313" key="2">
    <source>
        <dbReference type="EMBL" id="GJD14761.1"/>
    </source>
</evidence>
<protein>
    <submittedName>
        <fullName evidence="2">Uncharacterized protein</fullName>
    </submittedName>
</protein>
<evidence type="ECO:0000313" key="3">
    <source>
        <dbReference type="Proteomes" id="UP000886943"/>
    </source>
</evidence>
<reference evidence="2" key="1">
    <citation type="submission" date="2021-08" db="EMBL/GenBank/DDBJ databases">
        <title>Draft genome sequence of the GABA producer Bifidobacterium adolescentis 4-2, isolated from healthy human feces.</title>
        <authorList>
            <person name="Altaib H."/>
            <person name="Niwa R."/>
            <person name="Abe M."/>
            <person name="Suzuki T."/>
        </authorList>
    </citation>
    <scope>NUCLEOTIDE SEQUENCE</scope>
    <source>
        <strain evidence="2">4-2</strain>
    </source>
</reference>
<feature type="region of interest" description="Disordered" evidence="1">
    <location>
        <begin position="63"/>
        <end position="90"/>
    </location>
</feature>
<gene>
    <name evidence="2" type="ORF">BIFAD42_17450</name>
</gene>
<dbReference type="EMBL" id="BPPZ01000011">
    <property type="protein sequence ID" value="GJD14761.1"/>
    <property type="molecule type" value="Genomic_DNA"/>
</dbReference>
<accession>A0AAN5AFG8</accession>
<comment type="caution">
    <text evidence="2">The sequence shown here is derived from an EMBL/GenBank/DDBJ whole genome shotgun (WGS) entry which is preliminary data.</text>
</comment>
<feature type="compositionally biased region" description="Basic and acidic residues" evidence="1">
    <location>
        <begin position="78"/>
        <end position="90"/>
    </location>
</feature>
<organism evidence="2 3">
    <name type="scientific">Bifidobacterium adolescentis</name>
    <dbReference type="NCBI Taxonomy" id="1680"/>
    <lineage>
        <taxon>Bacteria</taxon>
        <taxon>Bacillati</taxon>
        <taxon>Actinomycetota</taxon>
        <taxon>Actinomycetes</taxon>
        <taxon>Bifidobacteriales</taxon>
        <taxon>Bifidobacteriaceae</taxon>
        <taxon>Bifidobacterium</taxon>
    </lineage>
</organism>
<evidence type="ECO:0000256" key="1">
    <source>
        <dbReference type="SAM" id="MobiDB-lite"/>
    </source>
</evidence>
<name>A0AAN5AFG8_BIFAD</name>
<proteinExistence type="predicted"/>
<sequence length="90" mass="10528">MREITYGKNHHDRYDHRGRRVATRKTWIARQQTTAGGRDRTRTFDQPFDAGYVQYWRRRHDDIADDDAPAAGNTQIDSGKRGDDCDAAYR</sequence>
<dbReference type="AlphaFoldDB" id="A0AAN5AFG8"/>
<dbReference type="Proteomes" id="UP000886943">
    <property type="component" value="Unassembled WGS sequence"/>
</dbReference>